<organism evidence="3 4">
    <name type="scientific">Adineta ricciae</name>
    <name type="common">Rotifer</name>
    <dbReference type="NCBI Taxonomy" id="249248"/>
    <lineage>
        <taxon>Eukaryota</taxon>
        <taxon>Metazoa</taxon>
        <taxon>Spiralia</taxon>
        <taxon>Gnathifera</taxon>
        <taxon>Rotifera</taxon>
        <taxon>Eurotatoria</taxon>
        <taxon>Bdelloidea</taxon>
        <taxon>Adinetida</taxon>
        <taxon>Adinetidae</taxon>
        <taxon>Adineta</taxon>
    </lineage>
</organism>
<dbReference type="InterPro" id="IPR001810">
    <property type="entry name" value="F-box_dom"/>
</dbReference>
<gene>
    <name evidence="3" type="ORF">EDS130_LOCUS64</name>
</gene>
<name>A0A813MBY5_ADIRI</name>
<evidence type="ECO:0000256" key="1">
    <source>
        <dbReference type="SAM" id="MobiDB-lite"/>
    </source>
</evidence>
<protein>
    <recommendedName>
        <fullName evidence="2">F-box domain-containing protein</fullName>
    </recommendedName>
</protein>
<feature type="compositionally biased region" description="Polar residues" evidence="1">
    <location>
        <begin position="1"/>
        <end position="15"/>
    </location>
</feature>
<feature type="region of interest" description="Disordered" evidence="1">
    <location>
        <begin position="1"/>
        <end position="55"/>
    </location>
</feature>
<evidence type="ECO:0000313" key="3">
    <source>
        <dbReference type="EMBL" id="CAF0719193.1"/>
    </source>
</evidence>
<feature type="compositionally biased region" description="Polar residues" evidence="1">
    <location>
        <begin position="32"/>
        <end position="55"/>
    </location>
</feature>
<comment type="caution">
    <text evidence="3">The sequence shown here is derived from an EMBL/GenBank/DDBJ whole genome shotgun (WGS) entry which is preliminary data.</text>
</comment>
<dbReference type="Proteomes" id="UP000663852">
    <property type="component" value="Unassembled WGS sequence"/>
</dbReference>
<reference evidence="3" key="1">
    <citation type="submission" date="2021-02" db="EMBL/GenBank/DDBJ databases">
        <authorList>
            <person name="Nowell W R."/>
        </authorList>
    </citation>
    <scope>NUCLEOTIDE SEQUENCE</scope>
</reference>
<proteinExistence type="predicted"/>
<dbReference type="PANTHER" id="PTHR46857">
    <property type="entry name" value="EPITHELIAL CELL-TRANSFORMING SEQUENCE 2 ONCOGENE-LIKE"/>
    <property type="match status" value="1"/>
</dbReference>
<dbReference type="EMBL" id="CAJNOJ010000001">
    <property type="protein sequence ID" value="CAF0719193.1"/>
    <property type="molecule type" value="Genomic_DNA"/>
</dbReference>
<feature type="compositionally biased region" description="Polar residues" evidence="1">
    <location>
        <begin position="252"/>
        <end position="262"/>
    </location>
</feature>
<dbReference type="AlphaFoldDB" id="A0A813MBY5"/>
<dbReference type="InterPro" id="IPR052805">
    <property type="entry name" value="GEF_Ubiquitin-Prot_Reg"/>
</dbReference>
<sequence length="444" mass="51782">MTTDLMNASTHSHNYPPNPNEIAGNRRPARPSSAQFRSTTPTRNRQHQTTTNGLNTTAKLEQSILRQELDRTGMSTASQKLNGKGKSRLYSTWTPLQDDETNARLFEERRQLLNKWFEKWTDDQRRAALDDLMAQSRPRQLTYTRNLLTKRFPAHHQDFTRLFPRVLSLYIFSFLDPRSLCRCAQVCWYWKFLTESDQIWMPKCLRFGWTTKQTPSPYESNVWKRVYSFNIQALQTMPIRDYSHRTQSGYYDDQLSSRQNTSRSHHTTRNQHNQSHLSSSAVANRKVEHPPWRANSRNPSDTLRFNYLDNDDSELESLIAKHRKQGTSVLHQTESDLNTSKEHQTRGRSNDRNEHHGGLRRSHSFSARGSPSVSFRDEHTSRNFQHNHSYLARPPSSSGIPNRPVDIPRPPSSAQKARYSSKIPTNDTSNRTWHATNNEDYLEE</sequence>
<feature type="region of interest" description="Disordered" evidence="1">
    <location>
        <begin position="325"/>
        <end position="444"/>
    </location>
</feature>
<feature type="region of interest" description="Disordered" evidence="1">
    <location>
        <begin position="252"/>
        <end position="305"/>
    </location>
</feature>
<feature type="compositionally biased region" description="Polar residues" evidence="1">
    <location>
        <begin position="422"/>
        <end position="444"/>
    </location>
</feature>
<feature type="compositionally biased region" description="Basic and acidic residues" evidence="1">
    <location>
        <begin position="339"/>
        <end position="357"/>
    </location>
</feature>
<dbReference type="PANTHER" id="PTHR46857:SF2">
    <property type="entry name" value="F-BOX ONLY PROTEIN 16"/>
    <property type="match status" value="1"/>
</dbReference>
<evidence type="ECO:0000313" key="4">
    <source>
        <dbReference type="Proteomes" id="UP000663852"/>
    </source>
</evidence>
<feature type="compositionally biased region" description="Polar residues" evidence="1">
    <location>
        <begin position="326"/>
        <end position="338"/>
    </location>
</feature>
<accession>A0A813MBY5</accession>
<dbReference type="SUPFAM" id="SSF81383">
    <property type="entry name" value="F-box domain"/>
    <property type="match status" value="1"/>
</dbReference>
<feature type="compositionally biased region" description="Polar residues" evidence="1">
    <location>
        <begin position="270"/>
        <end position="282"/>
    </location>
</feature>
<evidence type="ECO:0000259" key="2">
    <source>
        <dbReference type="SMART" id="SM00256"/>
    </source>
</evidence>
<dbReference type="Pfam" id="PF12937">
    <property type="entry name" value="F-box-like"/>
    <property type="match status" value="1"/>
</dbReference>
<dbReference type="OrthoDB" id="10257471at2759"/>
<dbReference type="InterPro" id="IPR036047">
    <property type="entry name" value="F-box-like_dom_sf"/>
</dbReference>
<dbReference type="SMART" id="SM00256">
    <property type="entry name" value="FBOX"/>
    <property type="match status" value="1"/>
</dbReference>
<feature type="domain" description="F-box" evidence="2">
    <location>
        <begin position="163"/>
        <end position="203"/>
    </location>
</feature>
<dbReference type="Gene3D" id="1.20.1280.50">
    <property type="match status" value="1"/>
</dbReference>
<feature type="compositionally biased region" description="Polar residues" evidence="1">
    <location>
        <begin position="364"/>
        <end position="373"/>
    </location>
</feature>
<dbReference type="CDD" id="cd22172">
    <property type="entry name" value="F-box_FBXO16"/>
    <property type="match status" value="1"/>
</dbReference>